<dbReference type="OrthoDB" id="2463977at2"/>
<dbReference type="RefSeq" id="WP_076762865.1">
    <property type="nucleotide sequence ID" value="NZ_JARMMI010000006.1"/>
</dbReference>
<accession>A0A1R1Q9H0</accession>
<sequence length="256" mass="29788">MKSISKAEENYLLLTCSKQTKPFYDVYTDDQLPQMFAFHFIQLQDAYPLADLYSLLVRVPVILKRNYIHVKSSFGTDIPYSMKKALFDFGYVLDEELFYSINLSDWKELPVARRIEWGTEKSLRDACRVMLVYDSLSIDEAFAKEKLRRKYPFYEQGTIQLFVSYSDEGTPVGCAELYLDHREKISKIEEVAILEPYQRKGYGTQLIHGMLAASKQSGMESSYLVTSGSDQAKWFYEKIGFQETEHLTTIFKYLFG</sequence>
<dbReference type="SUPFAM" id="SSF55729">
    <property type="entry name" value="Acyl-CoA N-acyltransferases (Nat)"/>
    <property type="match status" value="1"/>
</dbReference>
<evidence type="ECO:0000313" key="5">
    <source>
        <dbReference type="Proteomes" id="UP000187367"/>
    </source>
</evidence>
<dbReference type="Proteomes" id="UP000187367">
    <property type="component" value="Unassembled WGS sequence"/>
</dbReference>
<dbReference type="CDD" id="cd04301">
    <property type="entry name" value="NAT_SF"/>
    <property type="match status" value="1"/>
</dbReference>
<accession>A0A1R1RLQ3</accession>
<dbReference type="InterPro" id="IPR016181">
    <property type="entry name" value="Acyl_CoA_acyltransferase"/>
</dbReference>
<dbReference type="AlphaFoldDB" id="A0A1R1Q9H0"/>
<evidence type="ECO:0000259" key="3">
    <source>
        <dbReference type="PROSITE" id="PS51186"/>
    </source>
</evidence>
<keyword evidence="5" id="KW-1185">Reference proteome</keyword>
<dbReference type="PANTHER" id="PTHR42919">
    <property type="entry name" value="N-ALPHA-ACETYLTRANSFERASE"/>
    <property type="match status" value="1"/>
</dbReference>
<gene>
    <name evidence="4" type="ORF">BW143_20240</name>
</gene>
<feature type="domain" description="N-acetyltransferase" evidence="3">
    <location>
        <begin position="113"/>
        <end position="256"/>
    </location>
</feature>
<protein>
    <submittedName>
        <fullName evidence="4">GNAT family N-acetyltransferase</fullName>
    </submittedName>
</protein>
<name>A0A1R1Q9H0_9BACI</name>
<dbReference type="InterPro" id="IPR000182">
    <property type="entry name" value="GNAT_dom"/>
</dbReference>
<dbReference type="InterPro" id="IPR051556">
    <property type="entry name" value="N-term/lysine_N-AcTrnsfr"/>
</dbReference>
<dbReference type="Pfam" id="PF00583">
    <property type="entry name" value="Acetyltransf_1"/>
    <property type="match status" value="1"/>
</dbReference>
<dbReference type="Gene3D" id="3.40.630.30">
    <property type="match status" value="1"/>
</dbReference>
<organism evidence="4 5">
    <name type="scientific">Bacillus swezeyi</name>
    <dbReference type="NCBI Taxonomy" id="1925020"/>
    <lineage>
        <taxon>Bacteria</taxon>
        <taxon>Bacillati</taxon>
        <taxon>Bacillota</taxon>
        <taxon>Bacilli</taxon>
        <taxon>Bacillales</taxon>
        <taxon>Bacillaceae</taxon>
        <taxon>Bacillus</taxon>
    </lineage>
</organism>
<evidence type="ECO:0000313" key="4">
    <source>
        <dbReference type="EMBL" id="OMH99342.1"/>
    </source>
</evidence>
<keyword evidence="1" id="KW-0808">Transferase</keyword>
<dbReference type="GO" id="GO:0016747">
    <property type="term" value="F:acyltransferase activity, transferring groups other than amino-acyl groups"/>
    <property type="evidence" value="ECO:0007669"/>
    <property type="project" value="InterPro"/>
</dbReference>
<evidence type="ECO:0000256" key="2">
    <source>
        <dbReference type="ARBA" id="ARBA00023315"/>
    </source>
</evidence>
<reference evidence="4 5" key="1">
    <citation type="submission" date="2017-01" db="EMBL/GenBank/DDBJ databases">
        <title>Bacillus phylogenomics.</title>
        <authorList>
            <person name="Dunlap C."/>
        </authorList>
    </citation>
    <scope>NUCLEOTIDE SEQUENCE [LARGE SCALE GENOMIC DNA]</scope>
    <source>
        <strain evidence="4 5">NRRL B-41282</strain>
    </source>
</reference>
<evidence type="ECO:0000256" key="1">
    <source>
        <dbReference type="ARBA" id="ARBA00022679"/>
    </source>
</evidence>
<keyword evidence="2" id="KW-0012">Acyltransferase</keyword>
<comment type="caution">
    <text evidence="4">The sequence shown here is derived from an EMBL/GenBank/DDBJ whole genome shotgun (WGS) entry which is preliminary data.</text>
</comment>
<proteinExistence type="predicted"/>
<dbReference type="EMBL" id="MTJL01000047">
    <property type="protein sequence ID" value="OMH99342.1"/>
    <property type="molecule type" value="Genomic_DNA"/>
</dbReference>
<dbReference type="PANTHER" id="PTHR42919:SF8">
    <property type="entry name" value="N-ALPHA-ACETYLTRANSFERASE 50"/>
    <property type="match status" value="1"/>
</dbReference>
<dbReference type="PROSITE" id="PS51186">
    <property type="entry name" value="GNAT"/>
    <property type="match status" value="1"/>
</dbReference>